<feature type="region of interest" description="Disordered" evidence="1">
    <location>
        <begin position="2090"/>
        <end position="2138"/>
    </location>
</feature>
<evidence type="ECO:0000313" key="3">
    <source>
        <dbReference type="EMBL" id="CAD5236172.1"/>
    </source>
</evidence>
<feature type="region of interest" description="Disordered" evidence="1">
    <location>
        <begin position="670"/>
        <end position="706"/>
    </location>
</feature>
<dbReference type="SUPFAM" id="SSF53955">
    <property type="entry name" value="Lysozyme-like"/>
    <property type="match status" value="1"/>
</dbReference>
<keyword evidence="4" id="KW-1185">Reference proteome</keyword>
<sequence>MAKKKTSLDDLSFDDLDLDFDNTSQRTSNPEINGKDRNPVVKATTNALKGVRNTVANRSFISHLMRLAMPKGFVDAYDTSKRVATKGRELYNGVQQDVAPAVRDLDRATRQVLPYVRKKGHNTLADNIDKILGKTKGMPSPNQPNFRELDINQALLETFRAEAYDKARVQDQDAAKEQLKDRTEERRHQDSMSQTAVIADAVSSMAGYQRYITNKYQRKMLEIQYRQYFTQRDTLAAIEAYAKDTHTQLDAIVKNTGLPDIIKMQASEQFINMARQRTFGRIQQGVGNYFRSYIDNTFDNIGKIVNNAKDQFITGLSTATMGLDAYASQQEMNELLGQEDLGVAGLAGRFGAQAVGRKLGGFINRRLNSNRRVANAAAKSGYYAGNLAETLADLKNDRSFETGPVGTMKQLLRAVLPNPFERDKKLSMNDDPLAQLGIGLGGESTRTASYQEGVLGYLSRMLQSMESSRTGREVGRLVWNSDRKTFQTQSTRIRETGYQILNRDKVKSINSTADAMIDRMDPEGKLSPEARQALRTTLIREADTGKSFNPERLATGRVNFNSTPEVHRELATFMGSRYGFDAAGNRISEAQHYNRMTLDRSSFSALRDSMPDVYGTIHRMIASGNIEDLRSLGVIVRDPKDPTKDIINYDFIQQHLSGGGWNPTIDRIRKNAPGGGSKPPGWTNGIPPIPTPPTGGGGADNGTNNTDRLIDFLKEQFSNIDLLLRNRPASDVDTHQTELLTRIAIAVENGATGGGGSDESGGGGSRSGFGGLLRRGLSGAWNLGKRTMRGYAGLIGSMGRGVLGLGSSLFGKTKELFDVYVKGQLEPALTAAKMRAGEYRDFATGEVIRKFSDIKGAVIDSSGKVVLTLEDIKNGLLTTGGRSIPTGLLRTVLGAVGKGIKAYIEMPLHIARATKSLVGGALGLAANIIAGPEDVYVKGEDTPRLLAVIMRRGGYRSKATLRTINKPGDIDGEVIDNQGNLILSSDDINKGLVDNRGRQITGLGGKLLRMAGSAFGLVGGALNLARKAGSYVWEKTKSAGRGVKRLLSAGWNAVTRGINFSSSMGMKDNGTATIMSGLEAIYHLLDDRLPGAKSFRRGSWQEQFANRRKSPKEVKKDIEKASDSNPLLKYMMMFGGAVMSGFAWLKGKLTSLFANKAAGAALDVADALGDAAGGGRGKGGLLRKAARVAVKGGKLLGRGALTAAKYGGTTLLPFIGEGIAAIGAAISAPVVAVVAGVAAIGAAGYFAYKYFKERPQPLQRLRLAEYGFDPSSASDLKRVLEIEGFLLQYTTASAGKASIGKFNPEELLKRAEVSGDPAEQRKFSEWYMARFRPVFLRNVGVLNQLEPSVNLLEVDDKLEKGKRVDFAEASRFNDGDPNNPYGYSRQPWGDNPLMTGTKIIDAEIADIRFKWKRVIPKYNADEYKTPQSAAAQNMINAAAPPWMKTPEAAKPKGPEPQPAGKFEKSTDVYLSPGTAGGSFDSRITVKDWSPQNNRMIDDLTAVRMKVYGLNTLDVNMVNALTTLEMHVYDYLKVSGKGEVTLSVSPEEIYAANAGIFGRNPADQQQKQDWLVWFNQRFLPVYSQFVSACFAVNRAMAPGMAWKYLKASDMLGICELLKGVTYKDSSERPISVWLVKISPFIGIEANTDVSTIDQNLLSLRNQIRDDVYKENQVTGRNGAGSGTSGSNLAAAGYNGGSNNRNGAPITYGMGGGNDLPGGIDRSGMYPGGRLGGGSPVGGMGSAIEYGKGTGGSVNDIPAPSGKGWDAMKATIVAAAKMTGVDPGLMAAMAGVESNFNPVATPGTSSAQGLYQFISSTWKAMVSKYGSKYGIPANASPNDPRANALMAAEYMKENQAYLEGKLGRKVTATDLYLAHFLGSGGAVKLLSAPSGDSAIMHVTPAQAKANATVFYAGGRPRTVGEIVSWANKRIEVDNGKYISEAKTIAGGSSTPAAANDPDGATQNGGPGTTTTPSGGVTSMAAPSGSRASPDDGSAAYQNTLDQAAAAGVSNVGDMGTPATQPKTQTSAGTTTPIPAPSGAPSQPAAAAVQAKANDDATTSRMTASNDLLDVSKQQLAVQQEMSASLKQLLKMFADNPGGLGGGSGNDSNNPAEAQSQAARQSDPGVGKLSFPVSMKRTVNK</sequence>
<accession>A0A7R8MJJ0</accession>
<dbReference type="Gene3D" id="1.10.530.10">
    <property type="match status" value="1"/>
</dbReference>
<evidence type="ECO:0000259" key="2">
    <source>
        <dbReference type="Pfam" id="PF01464"/>
    </source>
</evidence>
<organism evidence="3 4">
    <name type="scientific">Klebsiella phage vB_KvM-Eowyn</name>
    <dbReference type="NCBI Taxonomy" id="2762819"/>
    <lineage>
        <taxon>Viruses</taxon>
        <taxon>Duplodnaviria</taxon>
        <taxon>Heunggongvirae</taxon>
        <taxon>Uroviricota</taxon>
        <taxon>Caudoviricetes</taxon>
        <taxon>Chimalliviridae</taxon>
        <taxon>Eowynvirus</taxon>
        <taxon>Eowynvirus eowyn</taxon>
    </lineage>
</organism>
<dbReference type="InterPro" id="IPR023346">
    <property type="entry name" value="Lysozyme-like_dom_sf"/>
</dbReference>
<dbReference type="EMBL" id="LR881104">
    <property type="protein sequence ID" value="CAD5236172.1"/>
    <property type="molecule type" value="Genomic_DNA"/>
</dbReference>
<evidence type="ECO:0000313" key="4">
    <source>
        <dbReference type="Proteomes" id="UP000596247"/>
    </source>
</evidence>
<name>A0A7R8MJJ0_9CAUD</name>
<dbReference type="Proteomes" id="UP000596247">
    <property type="component" value="Chromosome"/>
</dbReference>
<feature type="region of interest" description="Disordered" evidence="1">
    <location>
        <begin position="1446"/>
        <end position="1465"/>
    </location>
</feature>
<feature type="region of interest" description="Disordered" evidence="1">
    <location>
        <begin position="169"/>
        <end position="193"/>
    </location>
</feature>
<proteinExistence type="predicted"/>
<feature type="region of interest" description="Disordered" evidence="1">
    <location>
        <begin position="2007"/>
        <end position="2057"/>
    </location>
</feature>
<feature type="region of interest" description="Disordered" evidence="1">
    <location>
        <begin position="1944"/>
        <end position="1992"/>
    </location>
</feature>
<feature type="compositionally biased region" description="Low complexity" evidence="1">
    <location>
        <begin position="1966"/>
        <end position="1976"/>
    </location>
</feature>
<feature type="compositionally biased region" description="Basic and acidic residues" evidence="1">
    <location>
        <begin position="169"/>
        <end position="190"/>
    </location>
</feature>
<reference evidence="3 4" key="1">
    <citation type="submission" date="2020-09" db="EMBL/GenBank/DDBJ databases">
        <authorList>
            <person name="Jameson E."/>
        </authorList>
    </citation>
    <scope>NUCLEOTIDE SEQUENCE [LARGE SCALE GENOMIC DNA]</scope>
</reference>
<feature type="domain" description="Transglycosylase SLT" evidence="2">
    <location>
        <begin position="1770"/>
        <end position="1864"/>
    </location>
</feature>
<dbReference type="InterPro" id="IPR008258">
    <property type="entry name" value="Transglycosylase_SLT_dom_1"/>
</dbReference>
<evidence type="ECO:0000256" key="1">
    <source>
        <dbReference type="SAM" id="MobiDB-lite"/>
    </source>
</evidence>
<protein>
    <recommendedName>
        <fullName evidence="2">Transglycosylase SLT domain-containing protein</fullName>
    </recommendedName>
</protein>
<feature type="compositionally biased region" description="Low complexity" evidence="1">
    <location>
        <begin position="2034"/>
        <end position="2049"/>
    </location>
</feature>
<gene>
    <name evidence="3" type="ORF">LLCLJKAH_00183</name>
</gene>
<dbReference type="Pfam" id="PF01464">
    <property type="entry name" value="SLT"/>
    <property type="match status" value="1"/>
</dbReference>
<feature type="compositionally biased region" description="Polar residues" evidence="1">
    <location>
        <begin position="2015"/>
        <end position="2029"/>
    </location>
</feature>